<dbReference type="OrthoDB" id="9815924at2"/>
<gene>
    <name evidence="4" type="ORF">EI42_05429</name>
</gene>
<protein>
    <submittedName>
        <fullName evidence="4">TetR family transcriptional regulator</fullName>
    </submittedName>
</protein>
<dbReference type="InterPro" id="IPR041467">
    <property type="entry name" value="Sco4008_C"/>
</dbReference>
<dbReference type="Proteomes" id="UP000248806">
    <property type="component" value="Unassembled WGS sequence"/>
</dbReference>
<comment type="caution">
    <text evidence="4">The sequence shown here is derived from an EMBL/GenBank/DDBJ whole genome shotgun (WGS) entry which is preliminary data.</text>
</comment>
<evidence type="ECO:0000256" key="2">
    <source>
        <dbReference type="PROSITE-ProRule" id="PRU00335"/>
    </source>
</evidence>
<dbReference type="PANTHER" id="PTHR30328:SF54">
    <property type="entry name" value="HTH-TYPE TRANSCRIPTIONAL REPRESSOR SCO4008"/>
    <property type="match status" value="1"/>
</dbReference>
<name>A0A326U265_THEHA</name>
<dbReference type="PRINTS" id="PR00455">
    <property type="entry name" value="HTHTETR"/>
</dbReference>
<dbReference type="InterPro" id="IPR036271">
    <property type="entry name" value="Tet_transcr_reg_TetR-rel_C_sf"/>
</dbReference>
<dbReference type="InterPro" id="IPR050109">
    <property type="entry name" value="HTH-type_TetR-like_transc_reg"/>
</dbReference>
<feature type="domain" description="HTH tetR-type" evidence="3">
    <location>
        <begin position="12"/>
        <end position="72"/>
    </location>
</feature>
<dbReference type="SUPFAM" id="SSF46689">
    <property type="entry name" value="Homeodomain-like"/>
    <property type="match status" value="1"/>
</dbReference>
<dbReference type="InterPro" id="IPR009057">
    <property type="entry name" value="Homeodomain-like_sf"/>
</dbReference>
<dbReference type="PROSITE" id="PS50977">
    <property type="entry name" value="HTH_TETR_2"/>
    <property type="match status" value="1"/>
</dbReference>
<evidence type="ECO:0000256" key="1">
    <source>
        <dbReference type="ARBA" id="ARBA00023125"/>
    </source>
</evidence>
<dbReference type="InterPro" id="IPR001647">
    <property type="entry name" value="HTH_TetR"/>
</dbReference>
<dbReference type="AlphaFoldDB" id="A0A326U265"/>
<dbReference type="RefSeq" id="WP_111325687.1">
    <property type="nucleotide sequence ID" value="NZ_BIFX01000002.1"/>
</dbReference>
<feature type="DNA-binding region" description="H-T-H motif" evidence="2">
    <location>
        <begin position="35"/>
        <end position="54"/>
    </location>
</feature>
<evidence type="ECO:0000313" key="5">
    <source>
        <dbReference type="Proteomes" id="UP000248806"/>
    </source>
</evidence>
<dbReference type="PANTHER" id="PTHR30328">
    <property type="entry name" value="TRANSCRIPTIONAL REPRESSOR"/>
    <property type="match status" value="1"/>
</dbReference>
<dbReference type="SUPFAM" id="SSF48498">
    <property type="entry name" value="Tetracyclin repressor-like, C-terminal domain"/>
    <property type="match status" value="1"/>
</dbReference>
<dbReference type="Pfam" id="PF00440">
    <property type="entry name" value="TetR_N"/>
    <property type="match status" value="1"/>
</dbReference>
<reference evidence="4 5" key="1">
    <citation type="submission" date="2018-06" db="EMBL/GenBank/DDBJ databases">
        <title>Genomic Encyclopedia of Archaeal and Bacterial Type Strains, Phase II (KMG-II): from individual species to whole genera.</title>
        <authorList>
            <person name="Goeker M."/>
        </authorList>
    </citation>
    <scope>NUCLEOTIDE SEQUENCE [LARGE SCALE GENOMIC DNA]</scope>
    <source>
        <strain evidence="4 5">ATCC BAA-1881</strain>
    </source>
</reference>
<evidence type="ECO:0000259" key="3">
    <source>
        <dbReference type="PROSITE" id="PS50977"/>
    </source>
</evidence>
<dbReference type="GO" id="GO:0003677">
    <property type="term" value="F:DNA binding"/>
    <property type="evidence" value="ECO:0007669"/>
    <property type="project" value="UniProtKB-UniRule"/>
</dbReference>
<proteinExistence type="predicted"/>
<keyword evidence="1 2" id="KW-0238">DNA-binding</keyword>
<dbReference type="Gene3D" id="1.10.357.10">
    <property type="entry name" value="Tetracycline Repressor, domain 2"/>
    <property type="match status" value="1"/>
</dbReference>
<sequence>MSQGMRRERNAARTQEIILQAAAETFAENGFDGARMDVIARRAGYNIALLFRYFESKEGIYRAVIERLRNQENDSLGELIAPFINDEVAHRDPEKVRRFLEICASWYFHLAHRHPYLLRLLNWRIGAPGSLFPNIPAANLEVEWGEAAVAFLRKAQEAGLIRPNLDAHLIIMNMFSLSMLAIQSYTQQQLTTQKSLEELCDCVVEMALDGVFPHADKAE</sequence>
<keyword evidence="5" id="KW-1185">Reference proteome</keyword>
<accession>A0A326U265</accession>
<dbReference type="GO" id="GO:0006355">
    <property type="term" value="P:regulation of DNA-templated transcription"/>
    <property type="evidence" value="ECO:0007669"/>
    <property type="project" value="UniProtKB-ARBA"/>
</dbReference>
<dbReference type="Pfam" id="PF17926">
    <property type="entry name" value="TetR_C_21"/>
    <property type="match status" value="1"/>
</dbReference>
<dbReference type="EMBL" id="QKUF01000032">
    <property type="protein sequence ID" value="PZW22523.1"/>
    <property type="molecule type" value="Genomic_DNA"/>
</dbReference>
<organism evidence="4 5">
    <name type="scientific">Thermosporothrix hazakensis</name>
    <dbReference type="NCBI Taxonomy" id="644383"/>
    <lineage>
        <taxon>Bacteria</taxon>
        <taxon>Bacillati</taxon>
        <taxon>Chloroflexota</taxon>
        <taxon>Ktedonobacteria</taxon>
        <taxon>Ktedonobacterales</taxon>
        <taxon>Thermosporotrichaceae</taxon>
        <taxon>Thermosporothrix</taxon>
    </lineage>
</organism>
<evidence type="ECO:0000313" key="4">
    <source>
        <dbReference type="EMBL" id="PZW22523.1"/>
    </source>
</evidence>